<proteinExistence type="predicted"/>
<dbReference type="EMBL" id="JAAGLI010001190">
    <property type="protein sequence ID" value="NEA29481.1"/>
    <property type="molecule type" value="Genomic_DNA"/>
</dbReference>
<organism evidence="1 2">
    <name type="scientific">Actinomadura bangladeshensis</name>
    <dbReference type="NCBI Taxonomy" id="453573"/>
    <lineage>
        <taxon>Bacteria</taxon>
        <taxon>Bacillati</taxon>
        <taxon>Actinomycetota</taxon>
        <taxon>Actinomycetes</taxon>
        <taxon>Streptosporangiales</taxon>
        <taxon>Thermomonosporaceae</taxon>
        <taxon>Actinomadura</taxon>
    </lineage>
</organism>
<dbReference type="AlphaFoldDB" id="A0A6L9QVR6"/>
<gene>
    <name evidence="1" type="ORF">G3I70_44325</name>
</gene>
<protein>
    <recommendedName>
        <fullName evidence="3">Plasmid mobilization relaxosome protein MobC</fullName>
    </recommendedName>
</protein>
<name>A0A6L9QVR6_9ACTN</name>
<dbReference type="Proteomes" id="UP000475532">
    <property type="component" value="Unassembled WGS sequence"/>
</dbReference>
<evidence type="ECO:0000313" key="2">
    <source>
        <dbReference type="Proteomes" id="UP000475532"/>
    </source>
</evidence>
<dbReference type="RefSeq" id="WP_163064182.1">
    <property type="nucleotide sequence ID" value="NZ_JAAGLI010001190.1"/>
</dbReference>
<sequence length="110" mass="11901">MRFSLSDEEHALVASAARGERLAVGAYAAQAVLAAARGSVQPQYALLRESLAVVMHAARQTRRVGVNLNQAVAALHSGEPPQQLQWYADAAARTVEKLDDLADELRQRLP</sequence>
<evidence type="ECO:0008006" key="3">
    <source>
        <dbReference type="Google" id="ProtNLM"/>
    </source>
</evidence>
<evidence type="ECO:0000313" key="1">
    <source>
        <dbReference type="EMBL" id="NEA29481.1"/>
    </source>
</evidence>
<accession>A0A6L9QVR6</accession>
<comment type="caution">
    <text evidence="1">The sequence shown here is derived from an EMBL/GenBank/DDBJ whole genome shotgun (WGS) entry which is preliminary data.</text>
</comment>
<reference evidence="1 2" key="1">
    <citation type="submission" date="2020-01" db="EMBL/GenBank/DDBJ databases">
        <title>Insect and environment-associated Actinomycetes.</title>
        <authorList>
            <person name="Currrie C."/>
            <person name="Chevrette M."/>
            <person name="Carlson C."/>
            <person name="Stubbendieck R."/>
            <person name="Wendt-Pienkowski E."/>
        </authorList>
    </citation>
    <scope>NUCLEOTIDE SEQUENCE [LARGE SCALE GENOMIC DNA]</scope>
    <source>
        <strain evidence="1 2">SID10258</strain>
    </source>
</reference>